<proteinExistence type="predicted"/>
<dbReference type="STRING" id="1777144.AWB83_06129"/>
<evidence type="ECO:0000313" key="2">
    <source>
        <dbReference type="Proteomes" id="UP000054978"/>
    </source>
</evidence>
<organism evidence="1 2">
    <name type="scientific">Caballeronia ptereochthonis</name>
    <dbReference type="NCBI Taxonomy" id="1777144"/>
    <lineage>
        <taxon>Bacteria</taxon>
        <taxon>Pseudomonadati</taxon>
        <taxon>Pseudomonadota</taxon>
        <taxon>Betaproteobacteria</taxon>
        <taxon>Burkholderiales</taxon>
        <taxon>Burkholderiaceae</taxon>
        <taxon>Caballeronia</taxon>
    </lineage>
</organism>
<dbReference type="Proteomes" id="UP000054978">
    <property type="component" value="Unassembled WGS sequence"/>
</dbReference>
<dbReference type="EMBL" id="FCOB02000041">
    <property type="protein sequence ID" value="SAK99713.1"/>
    <property type="molecule type" value="Genomic_DNA"/>
</dbReference>
<accession>A0A158DYW0</accession>
<name>A0A158DYW0_9BURK</name>
<dbReference type="SUPFAM" id="SSF69279">
    <property type="entry name" value="Phage tail proteins"/>
    <property type="match status" value="1"/>
</dbReference>
<protein>
    <submittedName>
        <fullName evidence="1">Phage late control gene D protein (GPD)</fullName>
    </submittedName>
</protein>
<gene>
    <name evidence="1" type="ORF">AWB83_06129</name>
</gene>
<dbReference type="AlphaFoldDB" id="A0A158DYW0"/>
<dbReference type="OrthoDB" id="9762420at2"/>
<keyword evidence="2" id="KW-1185">Reference proteome</keyword>
<evidence type="ECO:0000313" key="1">
    <source>
        <dbReference type="EMBL" id="SAK99713.1"/>
    </source>
</evidence>
<comment type="caution">
    <text evidence="1">The sequence shown here is derived from an EMBL/GenBank/DDBJ whole genome shotgun (WGS) entry which is preliminary data.</text>
</comment>
<reference evidence="1" key="1">
    <citation type="submission" date="2016-01" db="EMBL/GenBank/DDBJ databases">
        <authorList>
            <person name="Peeters C."/>
        </authorList>
    </citation>
    <scope>NUCLEOTIDE SEQUENCE [LARGE SCALE GENOMIC DNA]</scope>
    <source>
        <strain evidence="1">LMG 29326</strain>
    </source>
</reference>
<dbReference type="RefSeq" id="WP_087049432.1">
    <property type="nucleotide sequence ID" value="NZ_FCOB02000041.1"/>
</dbReference>
<sequence>MELAQVSRNSGGFYVPAFAVRVARRDLMRELLIPVSQVEVDLVLSAAGRFSFTVVNVYDIDRHAFVSGLGQPVLDVLAFGAAVEIRIGYGDVSALDTIMTGVITEVGTNFPEGGLPELSVAGYDRGFPLTVGKNSRTWANASDSDAVAEIARFHHLDGEIESTREKHAQIEQNQETDIDFIKKLAERNHFEFYVRKDTLHFSKPKDKGDGVVTLKWGEGLLSFKPEANLAGQVSGVEVYGWDTNSKRLIKGVARAGDESGREPGRQSAADLLRGPKTQLPMLRLRQPVFTKAEADERAKSALNESAKQFLTGEAESIGLPQILPDESVSLLNLGMPFSKTYYVQQSVHKVDSNGYRTRFKVKETTL</sequence>